<feature type="non-terminal residue" evidence="3">
    <location>
        <position position="138"/>
    </location>
</feature>
<feature type="signal peptide" evidence="2">
    <location>
        <begin position="1"/>
        <end position="15"/>
    </location>
</feature>
<feature type="transmembrane region" description="Helical" evidence="1">
    <location>
        <begin position="112"/>
        <end position="135"/>
    </location>
</feature>
<dbReference type="RefSeq" id="XP_029234177.1">
    <property type="nucleotide sequence ID" value="XM_029385969.1"/>
</dbReference>
<reference evidence="3 4" key="1">
    <citation type="journal article" date="2018" name="BMC Genomics">
        <title>Genomic comparison of Trypanosoma conorhini and Trypanosoma rangeli to Trypanosoma cruzi strains of high and low virulence.</title>
        <authorList>
            <person name="Bradwell K.R."/>
            <person name="Koparde V.N."/>
            <person name="Matveyev A.V."/>
            <person name="Serrano M.G."/>
            <person name="Alves J.M."/>
            <person name="Parikh H."/>
            <person name="Huang B."/>
            <person name="Lee V."/>
            <person name="Espinosa-Alvarez O."/>
            <person name="Ortiz P.A."/>
            <person name="Costa-Martins A.G."/>
            <person name="Teixeira M.M."/>
            <person name="Buck G.A."/>
        </authorList>
    </citation>
    <scope>NUCLEOTIDE SEQUENCE [LARGE SCALE GENOMIC DNA]</scope>
    <source>
        <strain evidence="3 4">AM80</strain>
    </source>
</reference>
<keyword evidence="1" id="KW-1133">Transmembrane helix</keyword>
<sequence>MSLLLSLCIASPSRSVWVVSYDSRRHAHEYRCRVRVRRACRGHAASAQQLRARRRRRTVAQQTTRYGHTGVCALAAAACVGGAGVIVSWHYRRIYRVWRLRHPAFVAQQRRLMWFLAASEMMLLIFLLSPVGFMAQHK</sequence>
<comment type="caution">
    <text evidence="3">The sequence shown here is derived from an EMBL/GenBank/DDBJ whole genome shotgun (WGS) entry which is preliminary data.</text>
</comment>
<name>A0A3R7M7F3_TRYRA</name>
<organism evidence="3 4">
    <name type="scientific">Trypanosoma rangeli</name>
    <dbReference type="NCBI Taxonomy" id="5698"/>
    <lineage>
        <taxon>Eukaryota</taxon>
        <taxon>Discoba</taxon>
        <taxon>Euglenozoa</taxon>
        <taxon>Kinetoplastea</taxon>
        <taxon>Metakinetoplastina</taxon>
        <taxon>Trypanosomatida</taxon>
        <taxon>Trypanosomatidae</taxon>
        <taxon>Trypanosoma</taxon>
        <taxon>Herpetosoma</taxon>
    </lineage>
</organism>
<proteinExistence type="predicted"/>
<keyword evidence="2" id="KW-0732">Signal</keyword>
<dbReference type="GeneID" id="40333209"/>
<dbReference type="EMBL" id="MKGL01000551">
    <property type="protein sequence ID" value="RNE97542.1"/>
    <property type="molecule type" value="Genomic_DNA"/>
</dbReference>
<evidence type="ECO:0000313" key="4">
    <source>
        <dbReference type="Proteomes" id="UP000283634"/>
    </source>
</evidence>
<gene>
    <name evidence="3" type="ORF">TraAM80_09276</name>
</gene>
<accession>A0A3R7M7F3</accession>
<dbReference type="Proteomes" id="UP000283634">
    <property type="component" value="Unassembled WGS sequence"/>
</dbReference>
<protein>
    <submittedName>
        <fullName evidence="3">Uncharacterized protein</fullName>
    </submittedName>
</protein>
<dbReference type="OrthoDB" id="262622at2759"/>
<feature type="transmembrane region" description="Helical" evidence="1">
    <location>
        <begin position="66"/>
        <end position="91"/>
    </location>
</feature>
<keyword evidence="1" id="KW-0472">Membrane</keyword>
<evidence type="ECO:0000256" key="1">
    <source>
        <dbReference type="SAM" id="Phobius"/>
    </source>
</evidence>
<evidence type="ECO:0000256" key="2">
    <source>
        <dbReference type="SAM" id="SignalP"/>
    </source>
</evidence>
<dbReference type="VEuPathDB" id="TriTrypDB:TRSC58_04139"/>
<feature type="chain" id="PRO_5018651725" evidence="2">
    <location>
        <begin position="16"/>
        <end position="138"/>
    </location>
</feature>
<dbReference type="AlphaFoldDB" id="A0A3R7M7F3"/>
<keyword evidence="1" id="KW-0812">Transmembrane</keyword>
<evidence type="ECO:0000313" key="3">
    <source>
        <dbReference type="EMBL" id="RNE97542.1"/>
    </source>
</evidence>
<keyword evidence="4" id="KW-1185">Reference proteome</keyword>